<reference evidence="1 2" key="1">
    <citation type="journal article" date="2022" name="bioRxiv">
        <title>Genomics of Preaxostyla Flagellates Illuminates Evolutionary Transitions and the Path Towards Mitochondrial Loss.</title>
        <authorList>
            <person name="Novak L.V.F."/>
            <person name="Treitli S.C."/>
            <person name="Pyrih J."/>
            <person name="Halakuc P."/>
            <person name="Pipaliya S.V."/>
            <person name="Vacek V."/>
            <person name="Brzon O."/>
            <person name="Soukal P."/>
            <person name="Eme L."/>
            <person name="Dacks J.B."/>
            <person name="Karnkowska A."/>
            <person name="Elias M."/>
            <person name="Hampl V."/>
        </authorList>
    </citation>
    <scope>NUCLEOTIDE SEQUENCE [LARGE SCALE GENOMIC DNA]</scope>
    <source>
        <strain evidence="1">NAU3</strain>
        <tissue evidence="1">Gut</tissue>
    </source>
</reference>
<keyword evidence="2" id="KW-1185">Reference proteome</keyword>
<dbReference type="SUPFAM" id="SSF48371">
    <property type="entry name" value="ARM repeat"/>
    <property type="match status" value="1"/>
</dbReference>
<protein>
    <submittedName>
        <fullName evidence="1">Uncharacterized protein</fullName>
    </submittedName>
</protein>
<dbReference type="EMBL" id="JARBJD010000043">
    <property type="protein sequence ID" value="KAK2957751.1"/>
    <property type="molecule type" value="Genomic_DNA"/>
</dbReference>
<dbReference type="InterPro" id="IPR016024">
    <property type="entry name" value="ARM-type_fold"/>
</dbReference>
<evidence type="ECO:0000313" key="1">
    <source>
        <dbReference type="EMBL" id="KAK2957751.1"/>
    </source>
</evidence>
<gene>
    <name evidence="1" type="ORF">BLNAU_7185</name>
</gene>
<comment type="caution">
    <text evidence="1">The sequence shown here is derived from an EMBL/GenBank/DDBJ whole genome shotgun (WGS) entry which is preliminary data.</text>
</comment>
<evidence type="ECO:0000313" key="2">
    <source>
        <dbReference type="Proteomes" id="UP001281761"/>
    </source>
</evidence>
<name>A0ABQ9Y1Y1_9EUKA</name>
<accession>A0ABQ9Y1Y1</accession>
<dbReference type="Proteomes" id="UP001281761">
    <property type="component" value="Unassembled WGS sequence"/>
</dbReference>
<sequence>MEEESATLNNTNDTCLNLFPAPRSRNDTLHEPFLNFDENSDLSFEDKSTIHNSLVALVKAEYPFDKALQDRAVQFLKSLEPEDDVRGQSTAAVKLVTELVPSSAGSPSGFIPSIVTLLSSPHSTVVAAALSFLNESSRRSSHAGVCYLVESGLVVKVLATVQPHTLPITGNETILDNLNWIIRKCVSLVIPSSLNLLGITTPVEKYNHREMIFQMVVLPSVRSLKTRRICLSRMTPTHLCGLSSYVGSAMIASADEQILGSPPIVKKWFAVLGSSFSSRLSLTVTSSTVLSPNNS</sequence>
<proteinExistence type="predicted"/>
<organism evidence="1 2">
    <name type="scientific">Blattamonas nauphoetae</name>
    <dbReference type="NCBI Taxonomy" id="2049346"/>
    <lineage>
        <taxon>Eukaryota</taxon>
        <taxon>Metamonada</taxon>
        <taxon>Preaxostyla</taxon>
        <taxon>Oxymonadida</taxon>
        <taxon>Blattamonas</taxon>
    </lineage>
</organism>